<dbReference type="GO" id="GO:0032259">
    <property type="term" value="P:methylation"/>
    <property type="evidence" value="ECO:0007669"/>
    <property type="project" value="UniProtKB-KW"/>
</dbReference>
<reference evidence="5" key="1">
    <citation type="submission" date="2016-10" db="EMBL/GenBank/DDBJ databases">
        <authorList>
            <person name="Varghese N."/>
            <person name="Submissions S."/>
        </authorList>
    </citation>
    <scope>NUCLEOTIDE SEQUENCE [LARGE SCALE GENOMIC DNA]</scope>
    <source>
        <strain evidence="5">CGMCC 1.7738</strain>
    </source>
</reference>
<accession>A0A1I4DXL3</accession>
<dbReference type="PANTHER" id="PTHR43861">
    <property type="entry name" value="TRANS-ACONITATE 2-METHYLTRANSFERASE-RELATED"/>
    <property type="match status" value="1"/>
</dbReference>
<feature type="domain" description="Methyltransferase" evidence="3">
    <location>
        <begin position="50"/>
        <end position="140"/>
    </location>
</feature>
<dbReference type="InterPro" id="IPR041698">
    <property type="entry name" value="Methyltransf_25"/>
</dbReference>
<keyword evidence="5" id="KW-1185">Reference proteome</keyword>
<dbReference type="EMBL" id="FOTC01000002">
    <property type="protein sequence ID" value="SFK98398.1"/>
    <property type="molecule type" value="Genomic_DNA"/>
</dbReference>
<dbReference type="SUPFAM" id="SSF53335">
    <property type="entry name" value="S-adenosyl-L-methionine-dependent methyltransferases"/>
    <property type="match status" value="1"/>
</dbReference>
<dbReference type="RefSeq" id="WP_089868533.1">
    <property type="nucleotide sequence ID" value="NZ_FOTC01000002.1"/>
</dbReference>
<dbReference type="CDD" id="cd02440">
    <property type="entry name" value="AdoMet_MTases"/>
    <property type="match status" value="1"/>
</dbReference>
<protein>
    <submittedName>
        <fullName evidence="4">Methyltransferase domain-containing protein</fullName>
    </submittedName>
</protein>
<dbReference type="Pfam" id="PF13649">
    <property type="entry name" value="Methyltransf_25"/>
    <property type="match status" value="1"/>
</dbReference>
<proteinExistence type="predicted"/>
<name>A0A1I4DXL3_9EURY</name>
<dbReference type="GO" id="GO:0008168">
    <property type="term" value="F:methyltransferase activity"/>
    <property type="evidence" value="ECO:0007669"/>
    <property type="project" value="UniProtKB-KW"/>
</dbReference>
<evidence type="ECO:0000256" key="2">
    <source>
        <dbReference type="ARBA" id="ARBA00022679"/>
    </source>
</evidence>
<dbReference type="AlphaFoldDB" id="A0A1I4DXL3"/>
<evidence type="ECO:0000259" key="3">
    <source>
        <dbReference type="Pfam" id="PF13649"/>
    </source>
</evidence>
<gene>
    <name evidence="4" type="ORF">SAMN04487950_1751</name>
</gene>
<evidence type="ECO:0000256" key="1">
    <source>
        <dbReference type="ARBA" id="ARBA00022603"/>
    </source>
</evidence>
<dbReference type="Proteomes" id="UP000199607">
    <property type="component" value="Unassembled WGS sequence"/>
</dbReference>
<dbReference type="Gene3D" id="3.40.50.150">
    <property type="entry name" value="Vaccinia Virus protein VP39"/>
    <property type="match status" value="1"/>
</dbReference>
<evidence type="ECO:0000313" key="4">
    <source>
        <dbReference type="EMBL" id="SFK98398.1"/>
    </source>
</evidence>
<dbReference type="PANTHER" id="PTHR43861:SF1">
    <property type="entry name" value="TRANS-ACONITATE 2-METHYLTRANSFERASE"/>
    <property type="match status" value="1"/>
</dbReference>
<sequence>MTDSDTIRTYQSVAEEYAERNGNRSGVGHLVDAFLDAINATDTDDESTYVADIGCGPGWESATFGAAGHDVVAVDLTPAFLRLARENAPEARVARMDMRTLGLQRNTFHGLWVCASFLHVPRTDARDTLREFCRVLRPGGALLLSVKGGDGEKGGDVYDDDGRRFTLYRPDELRTMVSEAGFEVESVSADDETWIQLLART</sequence>
<keyword evidence="2 4" id="KW-0808">Transferase</keyword>
<keyword evidence="1 4" id="KW-0489">Methyltransferase</keyword>
<organism evidence="4 5">
    <name type="scientific">Halogranum rubrum</name>
    <dbReference type="NCBI Taxonomy" id="553466"/>
    <lineage>
        <taxon>Archaea</taxon>
        <taxon>Methanobacteriati</taxon>
        <taxon>Methanobacteriota</taxon>
        <taxon>Stenosarchaea group</taxon>
        <taxon>Halobacteria</taxon>
        <taxon>Halobacteriales</taxon>
        <taxon>Haloferacaceae</taxon>
    </lineage>
</organism>
<evidence type="ECO:0000313" key="5">
    <source>
        <dbReference type="Proteomes" id="UP000199607"/>
    </source>
</evidence>
<dbReference type="STRING" id="553466.SAMN04487950_1751"/>
<dbReference type="InterPro" id="IPR029063">
    <property type="entry name" value="SAM-dependent_MTases_sf"/>
</dbReference>